<gene>
    <name evidence="3" type="ORF">E5351_03545</name>
</gene>
<evidence type="ECO:0000256" key="1">
    <source>
        <dbReference type="ARBA" id="ARBA00007521"/>
    </source>
</evidence>
<protein>
    <submittedName>
        <fullName evidence="3">Type II toxin-antitoxin system PemK/MazF family toxin</fullName>
    </submittedName>
</protein>
<accession>A0A4S2BPY8</accession>
<reference evidence="3 4" key="1">
    <citation type="submission" date="2019-04" db="EMBL/GenBank/DDBJ databases">
        <title>Microbes associate with the intestines of laboratory mice.</title>
        <authorList>
            <person name="Navarre W."/>
            <person name="Wong E."/>
            <person name="Huang K."/>
            <person name="Tropini C."/>
            <person name="Ng K."/>
            <person name="Yu B."/>
        </authorList>
    </citation>
    <scope>NUCLEOTIDE SEQUENCE [LARGE SCALE GENOMIC DNA]</scope>
    <source>
        <strain evidence="3 4">NM61_E11</strain>
    </source>
</reference>
<sequence length="113" mass="13251">MVERPIKGSIIYINFDPSTGAEIQKRRPAVVVSNDMIMKTSPFAWVVPISHGEFNGSDYPLHVRLDDRTKSDGVIYVEQLRSFDYKRRQWQFKEYLPSDLFEEVQKKIRLTIS</sequence>
<dbReference type="InterPro" id="IPR003477">
    <property type="entry name" value="PemK-like"/>
</dbReference>
<dbReference type="RefSeq" id="WP_004039955.1">
    <property type="nucleotide sequence ID" value="NZ_AQFR02000003.1"/>
</dbReference>
<proteinExistence type="inferred from homology"/>
<dbReference type="PANTHER" id="PTHR33988:SF3">
    <property type="entry name" value="ENDORIBONUCLEASE TOXIN CHPB-RELATED"/>
    <property type="match status" value="1"/>
</dbReference>
<evidence type="ECO:0000256" key="2">
    <source>
        <dbReference type="ARBA" id="ARBA00022649"/>
    </source>
</evidence>
<evidence type="ECO:0000313" key="4">
    <source>
        <dbReference type="Proteomes" id="UP000309117"/>
    </source>
</evidence>
<dbReference type="InterPro" id="IPR011067">
    <property type="entry name" value="Plasmid_toxin/cell-grow_inhib"/>
</dbReference>
<dbReference type="PANTHER" id="PTHR33988">
    <property type="entry name" value="ENDORIBONUCLEASE MAZF-RELATED"/>
    <property type="match status" value="1"/>
</dbReference>
<comment type="caution">
    <text evidence="3">The sequence shown here is derived from an EMBL/GenBank/DDBJ whole genome shotgun (WGS) entry which is preliminary data.</text>
</comment>
<evidence type="ECO:0000313" key="3">
    <source>
        <dbReference type="EMBL" id="TGY16255.1"/>
    </source>
</evidence>
<comment type="similarity">
    <text evidence="1">Belongs to the PemK/MazF family.</text>
</comment>
<dbReference type="GO" id="GO:0006402">
    <property type="term" value="P:mRNA catabolic process"/>
    <property type="evidence" value="ECO:0007669"/>
    <property type="project" value="TreeGrafter"/>
</dbReference>
<dbReference type="GO" id="GO:0003677">
    <property type="term" value="F:DNA binding"/>
    <property type="evidence" value="ECO:0007669"/>
    <property type="project" value="InterPro"/>
</dbReference>
<name>A0A4S2BPY8_9LACO</name>
<dbReference type="AlphaFoldDB" id="A0A4S2BPY8"/>
<dbReference type="Gene3D" id="2.30.30.110">
    <property type="match status" value="1"/>
</dbReference>
<dbReference type="GO" id="GO:0004521">
    <property type="term" value="F:RNA endonuclease activity"/>
    <property type="evidence" value="ECO:0007669"/>
    <property type="project" value="TreeGrafter"/>
</dbReference>
<dbReference type="EMBL" id="SRYV01000005">
    <property type="protein sequence ID" value="TGY16255.1"/>
    <property type="molecule type" value="Genomic_DNA"/>
</dbReference>
<dbReference type="Pfam" id="PF02452">
    <property type="entry name" value="PemK_toxin"/>
    <property type="match status" value="1"/>
</dbReference>
<keyword evidence="2" id="KW-1277">Toxin-antitoxin system</keyword>
<dbReference type="SUPFAM" id="SSF50118">
    <property type="entry name" value="Cell growth inhibitor/plasmid maintenance toxic component"/>
    <property type="match status" value="1"/>
</dbReference>
<organism evidence="3 4">
    <name type="scientific">Lactobacillus intestinalis</name>
    <dbReference type="NCBI Taxonomy" id="151781"/>
    <lineage>
        <taxon>Bacteria</taxon>
        <taxon>Bacillati</taxon>
        <taxon>Bacillota</taxon>
        <taxon>Bacilli</taxon>
        <taxon>Lactobacillales</taxon>
        <taxon>Lactobacillaceae</taxon>
        <taxon>Lactobacillus</taxon>
    </lineage>
</organism>
<dbReference type="GO" id="GO:0016075">
    <property type="term" value="P:rRNA catabolic process"/>
    <property type="evidence" value="ECO:0007669"/>
    <property type="project" value="TreeGrafter"/>
</dbReference>
<dbReference type="Proteomes" id="UP000309117">
    <property type="component" value="Unassembled WGS sequence"/>
</dbReference>